<name>A0AAV5LW89_9ROSI</name>
<feature type="region of interest" description="Disordered" evidence="1">
    <location>
        <begin position="67"/>
        <end position="97"/>
    </location>
</feature>
<feature type="compositionally biased region" description="Acidic residues" evidence="1">
    <location>
        <begin position="69"/>
        <end position="78"/>
    </location>
</feature>
<feature type="compositionally biased region" description="Basic and acidic residues" evidence="1">
    <location>
        <begin position="25"/>
        <end position="45"/>
    </location>
</feature>
<feature type="compositionally biased region" description="Polar residues" evidence="1">
    <location>
        <begin position="1"/>
        <end position="19"/>
    </location>
</feature>
<dbReference type="Proteomes" id="UP001054252">
    <property type="component" value="Unassembled WGS sequence"/>
</dbReference>
<evidence type="ECO:0000313" key="2">
    <source>
        <dbReference type="EMBL" id="GKV41710.1"/>
    </source>
</evidence>
<gene>
    <name evidence="2" type="ORF">SLEP1_g49208</name>
</gene>
<comment type="caution">
    <text evidence="2">The sequence shown here is derived from an EMBL/GenBank/DDBJ whole genome shotgun (WGS) entry which is preliminary data.</text>
</comment>
<feature type="compositionally biased region" description="Basic and acidic residues" evidence="1">
    <location>
        <begin position="79"/>
        <end position="97"/>
    </location>
</feature>
<keyword evidence="3" id="KW-1185">Reference proteome</keyword>
<sequence>MGCRQSKGQVIQQRCNSINSGTKGSGKDDDGTAKPKEMSNTEMVKHVTDVKIDQKQVTWKKTKLPAVAEEVEEDATSSEDEHYYSADEDLNKATKDH</sequence>
<accession>A0AAV5LW89</accession>
<reference evidence="2 3" key="1">
    <citation type="journal article" date="2021" name="Commun. Biol.">
        <title>The genome of Shorea leprosula (Dipterocarpaceae) highlights the ecological relevance of drought in aseasonal tropical rainforests.</title>
        <authorList>
            <person name="Ng K.K.S."/>
            <person name="Kobayashi M.J."/>
            <person name="Fawcett J.A."/>
            <person name="Hatakeyama M."/>
            <person name="Paape T."/>
            <person name="Ng C.H."/>
            <person name="Ang C.C."/>
            <person name="Tnah L.H."/>
            <person name="Lee C.T."/>
            <person name="Nishiyama T."/>
            <person name="Sese J."/>
            <person name="O'Brien M.J."/>
            <person name="Copetti D."/>
            <person name="Mohd Noor M.I."/>
            <person name="Ong R.C."/>
            <person name="Putra M."/>
            <person name="Sireger I.Z."/>
            <person name="Indrioko S."/>
            <person name="Kosugi Y."/>
            <person name="Izuno A."/>
            <person name="Isagi Y."/>
            <person name="Lee S.L."/>
            <person name="Shimizu K.K."/>
        </authorList>
    </citation>
    <scope>NUCLEOTIDE SEQUENCE [LARGE SCALE GENOMIC DNA]</scope>
    <source>
        <strain evidence="2">214</strain>
    </source>
</reference>
<proteinExistence type="predicted"/>
<evidence type="ECO:0000256" key="1">
    <source>
        <dbReference type="SAM" id="MobiDB-lite"/>
    </source>
</evidence>
<organism evidence="2 3">
    <name type="scientific">Rubroshorea leprosula</name>
    <dbReference type="NCBI Taxonomy" id="152421"/>
    <lineage>
        <taxon>Eukaryota</taxon>
        <taxon>Viridiplantae</taxon>
        <taxon>Streptophyta</taxon>
        <taxon>Embryophyta</taxon>
        <taxon>Tracheophyta</taxon>
        <taxon>Spermatophyta</taxon>
        <taxon>Magnoliopsida</taxon>
        <taxon>eudicotyledons</taxon>
        <taxon>Gunneridae</taxon>
        <taxon>Pentapetalae</taxon>
        <taxon>rosids</taxon>
        <taxon>malvids</taxon>
        <taxon>Malvales</taxon>
        <taxon>Dipterocarpaceae</taxon>
        <taxon>Rubroshorea</taxon>
    </lineage>
</organism>
<feature type="region of interest" description="Disordered" evidence="1">
    <location>
        <begin position="1"/>
        <end position="45"/>
    </location>
</feature>
<dbReference type="AlphaFoldDB" id="A0AAV5LW89"/>
<evidence type="ECO:0000313" key="3">
    <source>
        <dbReference type="Proteomes" id="UP001054252"/>
    </source>
</evidence>
<dbReference type="EMBL" id="BPVZ01000152">
    <property type="protein sequence ID" value="GKV41710.1"/>
    <property type="molecule type" value="Genomic_DNA"/>
</dbReference>
<protein>
    <submittedName>
        <fullName evidence="2">Uncharacterized protein</fullName>
    </submittedName>
</protein>